<proteinExistence type="predicted"/>
<keyword evidence="3" id="KW-1185">Reference proteome</keyword>
<evidence type="ECO:0000313" key="2">
    <source>
        <dbReference type="EMBL" id="KIM83241.1"/>
    </source>
</evidence>
<protein>
    <submittedName>
        <fullName evidence="2">Uncharacterized protein</fullName>
    </submittedName>
</protein>
<dbReference type="Proteomes" id="UP000054166">
    <property type="component" value="Unassembled WGS sequence"/>
</dbReference>
<dbReference type="EMBL" id="KN832991">
    <property type="protein sequence ID" value="KIM83241.1"/>
    <property type="molecule type" value="Genomic_DNA"/>
</dbReference>
<gene>
    <name evidence="2" type="ORF">PILCRDRAFT_7198</name>
</gene>
<accession>A0A0C3FYE7</accession>
<feature type="region of interest" description="Disordered" evidence="1">
    <location>
        <begin position="1"/>
        <end position="23"/>
    </location>
</feature>
<evidence type="ECO:0000256" key="1">
    <source>
        <dbReference type="SAM" id="MobiDB-lite"/>
    </source>
</evidence>
<dbReference type="AlphaFoldDB" id="A0A0C3FYE7"/>
<dbReference type="HOGENOM" id="CLU_679901_0_0_1"/>
<reference evidence="3" key="2">
    <citation type="submission" date="2015-01" db="EMBL/GenBank/DDBJ databases">
        <title>Evolutionary Origins and Diversification of the Mycorrhizal Mutualists.</title>
        <authorList>
            <consortium name="DOE Joint Genome Institute"/>
            <consortium name="Mycorrhizal Genomics Consortium"/>
            <person name="Kohler A."/>
            <person name="Kuo A."/>
            <person name="Nagy L.G."/>
            <person name="Floudas D."/>
            <person name="Copeland A."/>
            <person name="Barry K.W."/>
            <person name="Cichocki N."/>
            <person name="Veneault-Fourrey C."/>
            <person name="LaButti K."/>
            <person name="Lindquist E.A."/>
            <person name="Lipzen A."/>
            <person name="Lundell T."/>
            <person name="Morin E."/>
            <person name="Murat C."/>
            <person name="Riley R."/>
            <person name="Ohm R."/>
            <person name="Sun H."/>
            <person name="Tunlid A."/>
            <person name="Henrissat B."/>
            <person name="Grigoriev I.V."/>
            <person name="Hibbett D.S."/>
            <person name="Martin F."/>
        </authorList>
    </citation>
    <scope>NUCLEOTIDE SEQUENCE [LARGE SCALE GENOMIC DNA]</scope>
    <source>
        <strain evidence="3">F 1598</strain>
    </source>
</reference>
<organism evidence="2 3">
    <name type="scientific">Piloderma croceum (strain F 1598)</name>
    <dbReference type="NCBI Taxonomy" id="765440"/>
    <lineage>
        <taxon>Eukaryota</taxon>
        <taxon>Fungi</taxon>
        <taxon>Dikarya</taxon>
        <taxon>Basidiomycota</taxon>
        <taxon>Agaricomycotina</taxon>
        <taxon>Agaricomycetes</taxon>
        <taxon>Agaricomycetidae</taxon>
        <taxon>Atheliales</taxon>
        <taxon>Atheliaceae</taxon>
        <taxon>Piloderma</taxon>
    </lineage>
</organism>
<sequence length="405" mass="46280">MASEKNLKRPRPRAEEDTLPPQSLLENFSELSKEMGSPEAAILSLMRFFSIEVDSIKSPLPDKLASFSNAEYEKIAPFFNMNPEYRASDWEIFSIPRVSLPNSIKDELLKAGAKAFRQSGPPSRQPNEGTRVEFLGTWLPEIIPLFLGRLYDRSEKPMPGTELSSGGRVEHEVFMWERVIVFLIEVKLEVMSGPKYWNFLAQVMCELESACQMNRRIDIQDFAIYAVLTDTKQWEFLAYDGAQRKFYRDEPISLSGPPLEDHWLYIRRMVQVCSRIFGLLLQGYINTLKAYATKSFQRGEVGDNNLKRSSSVPVPISKKKGSSLQRPSTDVWETLAAAAEHCQERFNDAFQLMQNKEKKAADEMAEEALALLRTSVKQLDLDDGLDEVEKLIEDWRVNGDDEVDT</sequence>
<evidence type="ECO:0000313" key="3">
    <source>
        <dbReference type="Proteomes" id="UP000054166"/>
    </source>
</evidence>
<dbReference type="OrthoDB" id="3016322at2759"/>
<reference evidence="2 3" key="1">
    <citation type="submission" date="2014-04" db="EMBL/GenBank/DDBJ databases">
        <authorList>
            <consortium name="DOE Joint Genome Institute"/>
            <person name="Kuo A."/>
            <person name="Tarkka M."/>
            <person name="Buscot F."/>
            <person name="Kohler A."/>
            <person name="Nagy L.G."/>
            <person name="Floudas D."/>
            <person name="Copeland A."/>
            <person name="Barry K.W."/>
            <person name="Cichocki N."/>
            <person name="Veneault-Fourrey C."/>
            <person name="LaButti K."/>
            <person name="Lindquist E.A."/>
            <person name="Lipzen A."/>
            <person name="Lundell T."/>
            <person name="Morin E."/>
            <person name="Murat C."/>
            <person name="Sun H."/>
            <person name="Tunlid A."/>
            <person name="Henrissat B."/>
            <person name="Grigoriev I.V."/>
            <person name="Hibbett D.S."/>
            <person name="Martin F."/>
            <person name="Nordberg H.P."/>
            <person name="Cantor M.N."/>
            <person name="Hua S.X."/>
        </authorList>
    </citation>
    <scope>NUCLEOTIDE SEQUENCE [LARGE SCALE GENOMIC DNA]</scope>
    <source>
        <strain evidence="2 3">F 1598</strain>
    </source>
</reference>
<name>A0A0C3FYE7_PILCF</name>
<dbReference type="InParanoid" id="A0A0C3FYE7"/>